<sequence length="524" mass="57309">MNGQNSAPDGSTQRDSNPQKTGALVVGSKSDLATSRSAENKMIRAEEFDQPIILQQPNTWSRAIAMGIVGVTVLTIGWASVAKMDEAVMATGQLEPQGAVQPIQAPINGAVVEEIYVKDGQRVKQGDLLIRFDPTAGAAELRAAEQIRDSLVRQNQFYRSQLAGSSPVSVAEISKLNLPPEVLSLTKNRETLLEENRLYQAQLAGNTASLTPEQQIRAQTGLLESQSRAAAAQAKVAQAQQQLSQTQAQLQSARKSLAIDEKIYNDLAPLLVDGGIARVQVVRQEQQVIESRAEVNRLEQEEQRLQYAISQAQQELANTVAVSGKDLLDKIAENNEQIAAIDSQLNKVILDNESQIAESEKRLSQAQLTLRYQELRAPVDGIVFDLQAKGRGFVANSSEPILKIVPGNALVAEVYITNKDIGFVSEGMPVDVRVDSFPFSEFGDIKGTLVNVGSDALPPDQIYNYYRFPAKVEIDRQAISVRGNEVPLQSGMSVSANIITRKRTVLSIFTDFFTRKTDSLKNVR</sequence>
<dbReference type="EMBL" id="CP053586">
    <property type="protein sequence ID" value="WNZ25030.1"/>
    <property type="molecule type" value="Genomic_DNA"/>
</dbReference>
<evidence type="ECO:0000259" key="8">
    <source>
        <dbReference type="Pfam" id="PF26002"/>
    </source>
</evidence>
<evidence type="ECO:0000313" key="9">
    <source>
        <dbReference type="EMBL" id="WNZ25030.1"/>
    </source>
</evidence>
<comment type="subcellular location">
    <subcellularLocation>
        <location evidence="1">Membrane</location>
        <topology evidence="1">Single-pass membrane protein</topology>
    </subcellularLocation>
</comment>
<evidence type="ECO:0000256" key="2">
    <source>
        <dbReference type="ARBA" id="ARBA00009477"/>
    </source>
</evidence>
<evidence type="ECO:0000256" key="7">
    <source>
        <dbReference type="SAM" id="MobiDB-lite"/>
    </source>
</evidence>
<dbReference type="PANTHER" id="PTHR30386">
    <property type="entry name" value="MEMBRANE FUSION SUBUNIT OF EMRAB-TOLC MULTIDRUG EFFLUX PUMP"/>
    <property type="match status" value="1"/>
</dbReference>
<name>A0AA96WH78_9CYAN</name>
<comment type="similarity">
    <text evidence="2">Belongs to the membrane fusion protein (MFP) (TC 8.A.1) family.</text>
</comment>
<evidence type="ECO:0000256" key="1">
    <source>
        <dbReference type="ARBA" id="ARBA00004167"/>
    </source>
</evidence>
<dbReference type="Gene3D" id="2.40.50.100">
    <property type="match status" value="1"/>
</dbReference>
<accession>A0AA96WH78</accession>
<feature type="compositionally biased region" description="Polar residues" evidence="7">
    <location>
        <begin position="1"/>
        <end position="20"/>
    </location>
</feature>
<dbReference type="InterPro" id="IPR050739">
    <property type="entry name" value="MFP"/>
</dbReference>
<feature type="domain" description="AprE-like beta-barrel" evidence="8">
    <location>
        <begin position="410"/>
        <end position="501"/>
    </location>
</feature>
<feature type="coiled-coil region" evidence="6">
    <location>
        <begin position="281"/>
        <end position="315"/>
    </location>
</feature>
<feature type="region of interest" description="Disordered" evidence="7">
    <location>
        <begin position="1"/>
        <end position="33"/>
    </location>
</feature>
<protein>
    <submittedName>
        <fullName evidence="9">HlyD family efflux transporter periplasmic adaptor subunit</fullName>
    </submittedName>
</protein>
<proteinExistence type="inferred from homology"/>
<dbReference type="PANTHER" id="PTHR30386:SF26">
    <property type="entry name" value="TRANSPORT PROTEIN COMB"/>
    <property type="match status" value="1"/>
</dbReference>
<keyword evidence="5" id="KW-0472">Membrane</keyword>
<dbReference type="GO" id="GO:0016020">
    <property type="term" value="C:membrane"/>
    <property type="evidence" value="ECO:0007669"/>
    <property type="project" value="UniProtKB-SubCell"/>
</dbReference>
<keyword evidence="4" id="KW-1133">Transmembrane helix</keyword>
<dbReference type="PRINTS" id="PR01490">
    <property type="entry name" value="RTXTOXIND"/>
</dbReference>
<evidence type="ECO:0000256" key="6">
    <source>
        <dbReference type="SAM" id="Coils"/>
    </source>
</evidence>
<gene>
    <name evidence="9" type="ORF">HJG54_20690</name>
</gene>
<dbReference type="Gene3D" id="2.40.30.170">
    <property type="match status" value="1"/>
</dbReference>
<evidence type="ECO:0000256" key="5">
    <source>
        <dbReference type="ARBA" id="ARBA00023136"/>
    </source>
</evidence>
<organism evidence="9">
    <name type="scientific">Leptolyngbya sp. NK1-12</name>
    <dbReference type="NCBI Taxonomy" id="2547451"/>
    <lineage>
        <taxon>Bacteria</taxon>
        <taxon>Bacillati</taxon>
        <taxon>Cyanobacteriota</taxon>
        <taxon>Cyanophyceae</taxon>
        <taxon>Leptolyngbyales</taxon>
        <taxon>Leptolyngbyaceae</taxon>
        <taxon>Leptolyngbya group</taxon>
        <taxon>Leptolyngbya</taxon>
    </lineage>
</organism>
<keyword evidence="3" id="KW-0812">Transmembrane</keyword>
<evidence type="ECO:0000256" key="3">
    <source>
        <dbReference type="ARBA" id="ARBA00022692"/>
    </source>
</evidence>
<dbReference type="AlphaFoldDB" id="A0AA96WH78"/>
<keyword evidence="6" id="KW-0175">Coiled coil</keyword>
<dbReference type="InterPro" id="IPR058982">
    <property type="entry name" value="Beta-barrel_AprE"/>
</dbReference>
<dbReference type="Pfam" id="PF26002">
    <property type="entry name" value="Beta-barrel_AprE"/>
    <property type="match status" value="1"/>
</dbReference>
<evidence type="ECO:0000256" key="4">
    <source>
        <dbReference type="ARBA" id="ARBA00022989"/>
    </source>
</evidence>
<dbReference type="RefSeq" id="WP_316431110.1">
    <property type="nucleotide sequence ID" value="NZ_CP053586.1"/>
</dbReference>
<feature type="coiled-coil region" evidence="6">
    <location>
        <begin position="222"/>
        <end position="256"/>
    </location>
</feature>
<reference evidence="9" key="1">
    <citation type="submission" date="2020-05" db="EMBL/GenBank/DDBJ databases">
        <authorList>
            <person name="Zhu T."/>
            <person name="Keshari N."/>
            <person name="Lu X."/>
        </authorList>
    </citation>
    <scope>NUCLEOTIDE SEQUENCE</scope>
    <source>
        <strain evidence="9">NK1-12</strain>
    </source>
</reference>